<proteinExistence type="predicted"/>
<dbReference type="InterPro" id="IPR000725">
    <property type="entry name" value="Olfact_rcpt"/>
</dbReference>
<dbReference type="GO" id="GO:0004930">
    <property type="term" value="F:G protein-coupled receptor activity"/>
    <property type="evidence" value="ECO:0007669"/>
    <property type="project" value="UniProtKB-KW"/>
</dbReference>
<evidence type="ECO:0000259" key="12">
    <source>
        <dbReference type="PROSITE" id="PS50262"/>
    </source>
</evidence>
<protein>
    <recommendedName>
        <fullName evidence="12">G-protein coupled receptors family 1 profile domain-containing protein</fullName>
    </recommendedName>
</protein>
<dbReference type="CDD" id="cd15939">
    <property type="entry name" value="7tmA_OR4A-like"/>
    <property type="match status" value="1"/>
</dbReference>
<keyword evidence="7" id="KW-0297">G-protein coupled receptor</keyword>
<evidence type="ECO:0000256" key="9">
    <source>
        <dbReference type="ARBA" id="ARBA00023170"/>
    </source>
</evidence>
<comment type="function">
    <text evidence="1">Putative odorant or sperm cell receptor.</text>
</comment>
<evidence type="ECO:0000256" key="8">
    <source>
        <dbReference type="ARBA" id="ARBA00023136"/>
    </source>
</evidence>
<evidence type="ECO:0000256" key="2">
    <source>
        <dbReference type="ARBA" id="ARBA00004141"/>
    </source>
</evidence>
<dbReference type="SUPFAM" id="SSF81321">
    <property type="entry name" value="Family A G protein-coupled receptor-like"/>
    <property type="match status" value="1"/>
</dbReference>
<feature type="domain" description="G-protein coupled receptors family 1 profile" evidence="12">
    <location>
        <begin position="39"/>
        <end position="255"/>
    </location>
</feature>
<accession>A0A8C2S284</accession>
<dbReference type="InterPro" id="IPR017452">
    <property type="entry name" value="GPCR_Rhodpsn_7TM"/>
</dbReference>
<sequence length="255" mass="28766">MESKNNVTYFVLLGLTKNPKEGKALFVMFLFLYILTVVGNFLIIVTIIVSKSLKTPMYFFLACLSFMDITYSSSITPRLISDLFFGEKTITFKSCMTQLFTEHLFSGPGVFLLLVMAYDRYVAICKPLHYLVIMRQRVCVVLLVVSWVGGFLHSVIQLSTVYWLPFCGPNIIDHFLCDMYPLLKLVCTDTFVIGILVLANGGLICTVVFLLLLISYGVILHSLKNLSQEGRRKALQTCGSHITVVVCFFVPSIFM</sequence>
<keyword evidence="10" id="KW-0807">Transducer</keyword>
<dbReference type="Pfam" id="PF13853">
    <property type="entry name" value="7tm_4"/>
    <property type="match status" value="1"/>
</dbReference>
<evidence type="ECO:0000256" key="3">
    <source>
        <dbReference type="ARBA" id="ARBA00022606"/>
    </source>
</evidence>
<dbReference type="InterPro" id="IPR050427">
    <property type="entry name" value="Olfactory_Receptors"/>
</dbReference>
<evidence type="ECO:0000313" key="13">
    <source>
        <dbReference type="Ensembl" id="ENSCHIP00010037540.1"/>
    </source>
</evidence>
<dbReference type="GO" id="GO:0005886">
    <property type="term" value="C:plasma membrane"/>
    <property type="evidence" value="ECO:0007669"/>
    <property type="project" value="UniProtKB-ARBA"/>
</dbReference>
<feature type="transmembrane region" description="Helical" evidence="11">
    <location>
        <begin position="57"/>
        <end position="80"/>
    </location>
</feature>
<reference evidence="13" key="1">
    <citation type="submission" date="2019-03" db="EMBL/GenBank/DDBJ databases">
        <title>Genome sequencing and reference-guided assembly of Black Bengal Goat (Capra hircus).</title>
        <authorList>
            <person name="Siddiki A.Z."/>
            <person name="Baten A."/>
            <person name="Billah M."/>
            <person name="Alam M.A.U."/>
            <person name="Shawrob K.S.M."/>
            <person name="Saha S."/>
            <person name="Chowdhury M."/>
            <person name="Rahman A.H."/>
            <person name="Stear M."/>
            <person name="Miah G."/>
            <person name="Das G.B."/>
            <person name="Hossain M.M."/>
            <person name="Kumkum M."/>
            <person name="Islam M.S."/>
            <person name="Mollah A.M."/>
            <person name="Ahsan A."/>
            <person name="Tusar F."/>
            <person name="Khan M.K.I."/>
        </authorList>
    </citation>
    <scope>NUCLEOTIDE SEQUENCE [LARGE SCALE GENOMIC DNA]</scope>
</reference>
<dbReference type="Gene3D" id="1.20.1070.10">
    <property type="entry name" value="Rhodopsin 7-helix transmembrane proteins"/>
    <property type="match status" value="1"/>
</dbReference>
<feature type="transmembrane region" description="Helical" evidence="11">
    <location>
        <begin position="234"/>
        <end position="254"/>
    </location>
</feature>
<comment type="subcellular location">
    <subcellularLocation>
        <location evidence="2">Membrane</location>
        <topology evidence="2">Multi-pass membrane protein</topology>
    </subcellularLocation>
</comment>
<keyword evidence="4 11" id="KW-0812">Transmembrane</keyword>
<dbReference type="PRINTS" id="PR00245">
    <property type="entry name" value="OLFACTORYR"/>
</dbReference>
<keyword evidence="6 11" id="KW-1133">Transmembrane helix</keyword>
<keyword evidence="3" id="KW-0716">Sensory transduction</keyword>
<keyword evidence="8 11" id="KW-0472">Membrane</keyword>
<evidence type="ECO:0000256" key="6">
    <source>
        <dbReference type="ARBA" id="ARBA00022989"/>
    </source>
</evidence>
<dbReference type="GO" id="GO:0004984">
    <property type="term" value="F:olfactory receptor activity"/>
    <property type="evidence" value="ECO:0007669"/>
    <property type="project" value="InterPro"/>
</dbReference>
<evidence type="ECO:0000256" key="11">
    <source>
        <dbReference type="SAM" id="Phobius"/>
    </source>
</evidence>
<keyword evidence="9" id="KW-0675">Receptor</keyword>
<dbReference type="PANTHER" id="PTHR48002">
    <property type="entry name" value="OLFACTORY RECEPTOR"/>
    <property type="match status" value="1"/>
</dbReference>
<evidence type="ECO:0000256" key="4">
    <source>
        <dbReference type="ARBA" id="ARBA00022692"/>
    </source>
</evidence>
<evidence type="ECO:0000256" key="5">
    <source>
        <dbReference type="ARBA" id="ARBA00022725"/>
    </source>
</evidence>
<dbReference type="InterPro" id="IPR000276">
    <property type="entry name" value="GPCR_Rhodpsn"/>
</dbReference>
<name>A0A8C2S284_CAPHI</name>
<feature type="transmembrane region" description="Helical" evidence="11">
    <location>
        <begin position="100"/>
        <end position="118"/>
    </location>
</feature>
<evidence type="ECO:0000256" key="1">
    <source>
        <dbReference type="ARBA" id="ARBA00003929"/>
    </source>
</evidence>
<feature type="transmembrane region" description="Helical" evidence="11">
    <location>
        <begin position="24"/>
        <end position="50"/>
    </location>
</feature>
<dbReference type="AlphaFoldDB" id="A0A8C2S284"/>
<dbReference type="PRINTS" id="PR00237">
    <property type="entry name" value="GPCRRHODOPSN"/>
</dbReference>
<feature type="transmembrane region" description="Helical" evidence="11">
    <location>
        <begin position="138"/>
        <end position="156"/>
    </location>
</feature>
<dbReference type="FunFam" id="1.20.1070.10:FF:000007">
    <property type="entry name" value="Olfactory receptor"/>
    <property type="match status" value="1"/>
</dbReference>
<reference evidence="13" key="2">
    <citation type="submission" date="2025-08" db="UniProtKB">
        <authorList>
            <consortium name="Ensembl"/>
        </authorList>
    </citation>
    <scope>IDENTIFICATION</scope>
</reference>
<dbReference type="Ensembl" id="ENSCHIT00010052647.1">
    <property type="protein sequence ID" value="ENSCHIP00010037540.1"/>
    <property type="gene ID" value="ENSCHIG00010027887.1"/>
</dbReference>
<keyword evidence="5" id="KW-0552">Olfaction</keyword>
<evidence type="ECO:0000256" key="10">
    <source>
        <dbReference type="ARBA" id="ARBA00023224"/>
    </source>
</evidence>
<evidence type="ECO:0000256" key="7">
    <source>
        <dbReference type="ARBA" id="ARBA00023040"/>
    </source>
</evidence>
<feature type="transmembrane region" description="Helical" evidence="11">
    <location>
        <begin position="191"/>
        <end position="214"/>
    </location>
</feature>
<dbReference type="PROSITE" id="PS50262">
    <property type="entry name" value="G_PROTEIN_RECEP_F1_2"/>
    <property type="match status" value="1"/>
</dbReference>
<organism evidence="13">
    <name type="scientific">Capra hircus</name>
    <name type="common">Goat</name>
    <dbReference type="NCBI Taxonomy" id="9925"/>
    <lineage>
        <taxon>Eukaryota</taxon>
        <taxon>Metazoa</taxon>
        <taxon>Chordata</taxon>
        <taxon>Craniata</taxon>
        <taxon>Vertebrata</taxon>
        <taxon>Euteleostomi</taxon>
        <taxon>Mammalia</taxon>
        <taxon>Eutheria</taxon>
        <taxon>Laurasiatheria</taxon>
        <taxon>Artiodactyla</taxon>
        <taxon>Ruminantia</taxon>
        <taxon>Pecora</taxon>
        <taxon>Bovidae</taxon>
        <taxon>Caprinae</taxon>
        <taxon>Capra</taxon>
    </lineage>
</organism>